<dbReference type="GO" id="GO:0000226">
    <property type="term" value="P:microtubule cytoskeleton organization"/>
    <property type="evidence" value="ECO:0007669"/>
    <property type="project" value="TreeGrafter"/>
</dbReference>
<dbReference type="AlphaFoldDB" id="A0A7J7J2D1"/>
<evidence type="ECO:0000313" key="8">
    <source>
        <dbReference type="Proteomes" id="UP000593567"/>
    </source>
</evidence>
<evidence type="ECO:0000256" key="3">
    <source>
        <dbReference type="ARBA" id="ARBA00022553"/>
    </source>
</evidence>
<dbReference type="GO" id="GO:0031175">
    <property type="term" value="P:neuron projection development"/>
    <property type="evidence" value="ECO:0007669"/>
    <property type="project" value="TreeGrafter"/>
</dbReference>
<dbReference type="EMBL" id="VXIV02003181">
    <property type="protein sequence ID" value="KAF6020309.1"/>
    <property type="molecule type" value="Genomic_DNA"/>
</dbReference>
<evidence type="ECO:0000256" key="4">
    <source>
        <dbReference type="ARBA" id="ARBA00022737"/>
    </source>
</evidence>
<name>A0A7J7J2D1_BUGNE</name>
<keyword evidence="6" id="KW-0493">Microtubule</keyword>
<dbReference type="GO" id="GO:0043005">
    <property type="term" value="C:neuron projection"/>
    <property type="evidence" value="ECO:0007669"/>
    <property type="project" value="TreeGrafter"/>
</dbReference>
<accession>A0A7J7J2D1</accession>
<dbReference type="PANTHER" id="PTHR11501:SF18">
    <property type="entry name" value="MICROTUBULE-ASSOCIATED PROTEIN"/>
    <property type="match status" value="1"/>
</dbReference>
<dbReference type="OrthoDB" id="9378527at2759"/>
<dbReference type="InterPro" id="IPR001084">
    <property type="entry name" value="MAP_tubulin-bd_rpt"/>
</dbReference>
<evidence type="ECO:0000256" key="1">
    <source>
        <dbReference type="ARBA" id="ARBA00004245"/>
    </source>
</evidence>
<dbReference type="InterPro" id="IPR027324">
    <property type="entry name" value="MAP2/MAP4/Tau"/>
</dbReference>
<comment type="caution">
    <text evidence="7">The sequence shown here is derived from an EMBL/GenBank/DDBJ whole genome shotgun (WGS) entry which is preliminary data.</text>
</comment>
<keyword evidence="3" id="KW-0597">Phosphoprotein</keyword>
<evidence type="ECO:0000256" key="6">
    <source>
        <dbReference type="RuleBase" id="RU000686"/>
    </source>
</evidence>
<dbReference type="Proteomes" id="UP000593567">
    <property type="component" value="Unassembled WGS sequence"/>
</dbReference>
<dbReference type="Pfam" id="PF00418">
    <property type="entry name" value="Tubulin-binding"/>
    <property type="match status" value="3"/>
</dbReference>
<dbReference type="GO" id="GO:0005874">
    <property type="term" value="C:microtubule"/>
    <property type="evidence" value="ECO:0007669"/>
    <property type="project" value="UniProtKB-KW"/>
</dbReference>
<proteinExistence type="predicted"/>
<dbReference type="GO" id="GO:0008017">
    <property type="term" value="F:microtubule binding"/>
    <property type="evidence" value="ECO:0007669"/>
    <property type="project" value="InterPro"/>
</dbReference>
<keyword evidence="4" id="KW-0677">Repeat</keyword>
<dbReference type="PANTHER" id="PTHR11501">
    <property type="entry name" value="MICROTUBULE-ASSOCIATED PROTEIN"/>
    <property type="match status" value="1"/>
</dbReference>
<evidence type="ECO:0000256" key="5">
    <source>
        <dbReference type="ARBA" id="ARBA00023212"/>
    </source>
</evidence>
<keyword evidence="2 6" id="KW-0963">Cytoplasm</keyword>
<gene>
    <name evidence="7" type="ORF">EB796_021376</name>
</gene>
<sequence length="198" mass="22316">MSKYTDVFRRTGADITYFRKYEKDGGEEILLRSERFEPHSKVGSLDNAHHVPGGGKVKIIHKPVNIKTVKSKVGSLDNKLHVARGGSRKIPNHTVNWKARSKVGSLDNIDYQPSHGSTSPVFHQTLKWSSQAKVGSWDNIGHIPSRSFRTLQDYMSPFRQRLLSKSNVIWTEGYNQNALSRPLKKLSPLAESSHRSIG</sequence>
<comment type="subcellular location">
    <subcellularLocation>
        <location evidence="1 6">Cytoplasm</location>
        <location evidence="1 6">Cytoskeleton</location>
    </subcellularLocation>
</comment>
<organism evidence="7 8">
    <name type="scientific">Bugula neritina</name>
    <name type="common">Brown bryozoan</name>
    <name type="synonym">Sertularia neritina</name>
    <dbReference type="NCBI Taxonomy" id="10212"/>
    <lineage>
        <taxon>Eukaryota</taxon>
        <taxon>Metazoa</taxon>
        <taxon>Spiralia</taxon>
        <taxon>Lophotrochozoa</taxon>
        <taxon>Bryozoa</taxon>
        <taxon>Gymnolaemata</taxon>
        <taxon>Cheilostomatida</taxon>
        <taxon>Flustrina</taxon>
        <taxon>Buguloidea</taxon>
        <taxon>Bugulidae</taxon>
        <taxon>Bugula</taxon>
    </lineage>
</organism>
<evidence type="ECO:0000256" key="2">
    <source>
        <dbReference type="ARBA" id="ARBA00022490"/>
    </source>
</evidence>
<dbReference type="PROSITE" id="PS00229">
    <property type="entry name" value="TAU_MAP_1"/>
    <property type="match status" value="1"/>
</dbReference>
<keyword evidence="5 6" id="KW-0206">Cytoskeleton</keyword>
<protein>
    <recommendedName>
        <fullName evidence="6">Microtubule-associated protein</fullName>
    </recommendedName>
</protein>
<reference evidence="7" key="1">
    <citation type="submission" date="2020-06" db="EMBL/GenBank/DDBJ databases">
        <title>Draft genome of Bugula neritina, a colonial animal packing powerful symbionts and potential medicines.</title>
        <authorList>
            <person name="Rayko M."/>
        </authorList>
    </citation>
    <scope>NUCLEOTIDE SEQUENCE [LARGE SCALE GENOMIC DNA]</scope>
    <source>
        <strain evidence="7">Kwan_BN1</strain>
    </source>
</reference>
<evidence type="ECO:0000313" key="7">
    <source>
        <dbReference type="EMBL" id="KAF6020309.1"/>
    </source>
</evidence>
<keyword evidence="8" id="KW-1185">Reference proteome</keyword>